<keyword evidence="2" id="KW-0347">Helicase</keyword>
<dbReference type="EMBL" id="CP089274">
    <property type="protein sequence ID" value="USP73985.1"/>
    <property type="molecule type" value="Genomic_DNA"/>
</dbReference>
<dbReference type="VEuPathDB" id="FungiDB:yc1106_01259"/>
<dbReference type="OrthoDB" id="3795607at2759"/>
<keyword evidence="3" id="KW-1185">Reference proteome</keyword>
<protein>
    <submittedName>
        <fullName evidence="2">Helicase</fullName>
    </submittedName>
</protein>
<keyword evidence="2" id="KW-0378">Hydrolase</keyword>
<gene>
    <name evidence="2" type="ORF">yc1106_01259</name>
</gene>
<keyword evidence="2" id="KW-0067">ATP-binding</keyword>
<dbReference type="GO" id="GO:0004386">
    <property type="term" value="F:helicase activity"/>
    <property type="evidence" value="ECO:0007669"/>
    <property type="project" value="UniProtKB-KW"/>
</dbReference>
<dbReference type="AlphaFoldDB" id="A0A9Q8Z2J3"/>
<feature type="compositionally biased region" description="Acidic residues" evidence="1">
    <location>
        <begin position="240"/>
        <end position="255"/>
    </location>
</feature>
<proteinExistence type="predicted"/>
<dbReference type="Proteomes" id="UP001056012">
    <property type="component" value="Chromosome 1"/>
</dbReference>
<name>A0A9Q8Z2J3_CURCL</name>
<organism evidence="2 3">
    <name type="scientific">Curvularia clavata</name>
    <dbReference type="NCBI Taxonomy" id="95742"/>
    <lineage>
        <taxon>Eukaryota</taxon>
        <taxon>Fungi</taxon>
        <taxon>Dikarya</taxon>
        <taxon>Ascomycota</taxon>
        <taxon>Pezizomycotina</taxon>
        <taxon>Dothideomycetes</taxon>
        <taxon>Pleosporomycetidae</taxon>
        <taxon>Pleosporales</taxon>
        <taxon>Pleosporineae</taxon>
        <taxon>Pleosporaceae</taxon>
        <taxon>Curvularia</taxon>
    </lineage>
</organism>
<accession>A0A9Q8Z2J3</accession>
<feature type="compositionally biased region" description="Basic and acidic residues" evidence="1">
    <location>
        <begin position="256"/>
        <end position="267"/>
    </location>
</feature>
<reference evidence="2" key="1">
    <citation type="submission" date="2021-12" db="EMBL/GenBank/DDBJ databases">
        <title>Curvularia clavata genome.</title>
        <authorList>
            <person name="Cao Y."/>
        </authorList>
    </citation>
    <scope>NUCLEOTIDE SEQUENCE</scope>
    <source>
        <strain evidence="2">Yc1106</strain>
    </source>
</reference>
<evidence type="ECO:0000313" key="3">
    <source>
        <dbReference type="Proteomes" id="UP001056012"/>
    </source>
</evidence>
<evidence type="ECO:0000256" key="1">
    <source>
        <dbReference type="SAM" id="MobiDB-lite"/>
    </source>
</evidence>
<evidence type="ECO:0000313" key="2">
    <source>
        <dbReference type="EMBL" id="USP73985.1"/>
    </source>
</evidence>
<feature type="region of interest" description="Disordered" evidence="1">
    <location>
        <begin position="231"/>
        <end position="267"/>
    </location>
</feature>
<dbReference type="InterPro" id="IPR027417">
    <property type="entry name" value="P-loop_NTPase"/>
</dbReference>
<keyword evidence="2" id="KW-0547">Nucleotide-binding</keyword>
<sequence>MRELTIIVGPTQAAKSKKICMELDSNILLAALHGWTTFDVVKFICKATSQNPSKTVFGYAASMLNNPPKKILITDDIILLAWWWGLTLNLIGFKTTTYHSGMTTGARDQLMQRFNDPGVDLRAMELPYKDLETQAIFRPVRVNPPREVDIVKILHYTDPLGRIKASHPFAMLIRRLSYERYRPTLESIGPFCKFGYLKARAYNDASMIAAIVRDENKYDDTERAIIDMMKKAAENIPDVPDQEGEGDSTESDGNEEANKEPGDQEED</sequence>
<dbReference type="SUPFAM" id="SSF52540">
    <property type="entry name" value="P-loop containing nucleoside triphosphate hydrolases"/>
    <property type="match status" value="1"/>
</dbReference>